<keyword evidence="2 4" id="KW-0238">DNA-binding</keyword>
<evidence type="ECO:0000313" key="7">
    <source>
        <dbReference type="EMBL" id="TGD36773.1"/>
    </source>
</evidence>
<feature type="region of interest" description="Disordered" evidence="5">
    <location>
        <begin position="1"/>
        <end position="30"/>
    </location>
</feature>
<reference evidence="7 8" key="1">
    <citation type="submission" date="2018-10" db="EMBL/GenBank/DDBJ databases">
        <title>Brevibacterium genomes from Austrain hard cheese rinds.</title>
        <authorList>
            <person name="Anast J.M."/>
            <person name="Dzieciol M."/>
            <person name="Schultz D.L."/>
            <person name="Mann E."/>
            <person name="Wagner M."/>
            <person name="Schmitz-Esser S."/>
        </authorList>
    </citation>
    <scope>NUCLEOTIDE SEQUENCE [LARGE SCALE GENOMIC DNA]</scope>
    <source>
        <strain evidence="7 8">L261</strain>
    </source>
</reference>
<evidence type="ECO:0000256" key="2">
    <source>
        <dbReference type="ARBA" id="ARBA00023125"/>
    </source>
</evidence>
<evidence type="ECO:0000256" key="5">
    <source>
        <dbReference type="SAM" id="MobiDB-lite"/>
    </source>
</evidence>
<dbReference type="PANTHER" id="PTHR30055">
    <property type="entry name" value="HTH-TYPE TRANSCRIPTIONAL REGULATOR RUTR"/>
    <property type="match status" value="1"/>
</dbReference>
<dbReference type="EMBL" id="RHFF01000024">
    <property type="protein sequence ID" value="TGD36773.1"/>
    <property type="molecule type" value="Genomic_DNA"/>
</dbReference>
<gene>
    <name evidence="7" type="ORF">EB834_18465</name>
</gene>
<evidence type="ECO:0000313" key="8">
    <source>
        <dbReference type="Proteomes" id="UP000297736"/>
    </source>
</evidence>
<keyword evidence="3" id="KW-0804">Transcription</keyword>
<dbReference type="GO" id="GO:0003700">
    <property type="term" value="F:DNA-binding transcription factor activity"/>
    <property type="evidence" value="ECO:0007669"/>
    <property type="project" value="TreeGrafter"/>
</dbReference>
<dbReference type="PROSITE" id="PS50977">
    <property type="entry name" value="HTH_TETR_2"/>
    <property type="match status" value="1"/>
</dbReference>
<organism evidence="7 8">
    <name type="scientific">Brevibacterium aurantiacum</name>
    <dbReference type="NCBI Taxonomy" id="273384"/>
    <lineage>
        <taxon>Bacteria</taxon>
        <taxon>Bacillati</taxon>
        <taxon>Actinomycetota</taxon>
        <taxon>Actinomycetes</taxon>
        <taxon>Micrococcales</taxon>
        <taxon>Brevibacteriaceae</taxon>
        <taxon>Brevibacterium</taxon>
    </lineage>
</organism>
<dbReference type="SUPFAM" id="SSF46689">
    <property type="entry name" value="Homeodomain-like"/>
    <property type="match status" value="1"/>
</dbReference>
<dbReference type="PANTHER" id="PTHR30055:SF234">
    <property type="entry name" value="HTH-TYPE TRANSCRIPTIONAL REGULATOR BETI"/>
    <property type="match status" value="1"/>
</dbReference>
<comment type="caution">
    <text evidence="7">The sequence shown here is derived from an EMBL/GenBank/DDBJ whole genome shotgun (WGS) entry which is preliminary data.</text>
</comment>
<dbReference type="GO" id="GO:0000976">
    <property type="term" value="F:transcription cis-regulatory region binding"/>
    <property type="evidence" value="ECO:0007669"/>
    <property type="project" value="TreeGrafter"/>
</dbReference>
<dbReference type="Pfam" id="PF00440">
    <property type="entry name" value="TetR_N"/>
    <property type="match status" value="1"/>
</dbReference>
<evidence type="ECO:0000256" key="3">
    <source>
        <dbReference type="ARBA" id="ARBA00023163"/>
    </source>
</evidence>
<dbReference type="InterPro" id="IPR050109">
    <property type="entry name" value="HTH-type_TetR-like_transc_reg"/>
</dbReference>
<dbReference type="InterPro" id="IPR009057">
    <property type="entry name" value="Homeodomain-like_sf"/>
</dbReference>
<keyword evidence="1" id="KW-0805">Transcription regulation</keyword>
<dbReference type="InterPro" id="IPR001647">
    <property type="entry name" value="HTH_TetR"/>
</dbReference>
<dbReference type="Gene3D" id="1.10.357.10">
    <property type="entry name" value="Tetracycline Repressor, domain 2"/>
    <property type="match status" value="1"/>
</dbReference>
<feature type="domain" description="HTH tetR-type" evidence="6">
    <location>
        <begin position="45"/>
        <end position="105"/>
    </location>
</feature>
<dbReference type="AlphaFoldDB" id="A0A4Z0KFR3"/>
<evidence type="ECO:0000256" key="4">
    <source>
        <dbReference type="PROSITE-ProRule" id="PRU00335"/>
    </source>
</evidence>
<evidence type="ECO:0000256" key="1">
    <source>
        <dbReference type="ARBA" id="ARBA00023015"/>
    </source>
</evidence>
<name>A0A4Z0KFR3_BREAU</name>
<accession>A0A4Z0KFR3</accession>
<feature type="DNA-binding region" description="H-T-H motif" evidence="4">
    <location>
        <begin position="68"/>
        <end position="87"/>
    </location>
</feature>
<protein>
    <submittedName>
        <fullName evidence="7">TetR family transcriptional regulator</fullName>
    </submittedName>
</protein>
<evidence type="ECO:0000259" key="6">
    <source>
        <dbReference type="PROSITE" id="PS50977"/>
    </source>
</evidence>
<feature type="compositionally biased region" description="Basic and acidic residues" evidence="5">
    <location>
        <begin position="13"/>
        <end position="22"/>
    </location>
</feature>
<dbReference type="Proteomes" id="UP000297736">
    <property type="component" value="Unassembled WGS sequence"/>
</dbReference>
<sequence length="226" mass="24969">MDHPSTPLVRQNHHSESDRPCDRSAAGSGVSLRHGLGAHRVRPRATSRDHIDDIALRLFLDRGYPNVTTDDLIRACGVSRPTFFRYVTSRDAIVLDHIAAFGEEVAGLVRENDSQLVWEVLREAMCGAFESLDPNSRAGMAFRILQASPGIRSSALELTRTWRSQLTEALVADSHYDGDAQRCEAAAAMAIGLFQMTWARPRASTDVLRNAFNEAPALTTTRPDQN</sequence>
<proteinExistence type="predicted"/>